<reference evidence="1 2" key="1">
    <citation type="submission" date="2018-08" db="EMBL/GenBank/DDBJ databases">
        <title>Recombination of ecologically and evolutionarily significant loci maintains genetic cohesion in the Pseudomonas syringae species complex.</title>
        <authorList>
            <person name="Dillon M."/>
            <person name="Thakur S."/>
            <person name="Almeida R.N.D."/>
            <person name="Weir B.S."/>
            <person name="Guttman D.S."/>
        </authorList>
    </citation>
    <scope>NUCLEOTIDE SEQUENCE [LARGE SCALE GENOMIC DNA]</scope>
    <source>
        <strain evidence="1 2">ICMP 5019</strain>
    </source>
</reference>
<dbReference type="AlphaFoldDB" id="A0AB37QPG2"/>
<proteinExistence type="predicted"/>
<comment type="caution">
    <text evidence="1">The sequence shown here is derived from an EMBL/GenBank/DDBJ whole genome shotgun (WGS) entry which is preliminary data.</text>
</comment>
<dbReference type="InterPro" id="IPR021815">
    <property type="entry name" value="TsiV"/>
</dbReference>
<evidence type="ECO:0000313" key="1">
    <source>
        <dbReference type="EMBL" id="RMS00692.1"/>
    </source>
</evidence>
<dbReference type="Pfam" id="PF11876">
    <property type="entry name" value="TsiV"/>
    <property type="match status" value="1"/>
</dbReference>
<protein>
    <recommendedName>
        <fullName evidence="3">DUF3396 domain-containing protein</fullName>
    </recommendedName>
</protein>
<dbReference type="Proteomes" id="UP000272613">
    <property type="component" value="Unassembled WGS sequence"/>
</dbReference>
<sequence length="460" mass="51225">MAPWENSLHSARPESPEERTVACFCRILRLLARQPVSASLMPIQMIMAMASVLSAINGASSRAVKQTSAVGHAWILPLQGGSLMSGVGADVVRLLARLAPQSERMGVDSPLGMPVIRLGLITTLYFRNGHTAEMKRRVDACFSRFYDTFKTRLKWQLFKRMRRLSGSGFASTRRQVVESLAHEQFTWSIASATQAEVAMYSLFVMNTSQGQAENDRSCLKMVLPVSYLSEPDGLKHYEAWIRYLSSEVQAEHGFGGLACVLPCDGHQYLPWEYRLAQDYPGLMVDPGPHIESLRLLDRIKGVSWYTVLGEGFVRQLGGSDRLRGEMSAHSDIVFHSYRNGLIIRAGAVPELGGRGLPPPQPYVTVNRVIKPIRLQDTGNLHPYLAPGIGFTEETTAQWYARFDEKPLPPVDAGQACPRSGCWFSSAQFGSRRHFTEGELMPAFAHVKSKKTQWFWAGMSS</sequence>
<accession>A0AB37QPG2</accession>
<organism evidence="1 2">
    <name type="scientific">Pseudomonas coronafaciens pv. garcae</name>
    <dbReference type="NCBI Taxonomy" id="251653"/>
    <lineage>
        <taxon>Bacteria</taxon>
        <taxon>Pseudomonadati</taxon>
        <taxon>Pseudomonadota</taxon>
        <taxon>Gammaproteobacteria</taxon>
        <taxon>Pseudomonadales</taxon>
        <taxon>Pseudomonadaceae</taxon>
        <taxon>Pseudomonas</taxon>
        <taxon>Pseudomonas coronafaciens</taxon>
    </lineage>
</organism>
<gene>
    <name evidence="1" type="ORF">ALP74_100904</name>
</gene>
<name>A0AB37QPG2_9PSED</name>
<evidence type="ECO:0008006" key="3">
    <source>
        <dbReference type="Google" id="ProtNLM"/>
    </source>
</evidence>
<evidence type="ECO:0000313" key="2">
    <source>
        <dbReference type="Proteomes" id="UP000272613"/>
    </source>
</evidence>
<dbReference type="EMBL" id="RBSH01000174">
    <property type="protein sequence ID" value="RMS00692.1"/>
    <property type="molecule type" value="Genomic_DNA"/>
</dbReference>